<dbReference type="PANTHER" id="PTHR33055:SF16">
    <property type="entry name" value="TRANSPOSASE FOR INSERTION SEQUENCE ELEMENT IS1547"/>
    <property type="match status" value="1"/>
</dbReference>
<gene>
    <name evidence="3" type="ORF">ABIH81_13435</name>
</gene>
<name>A0AAU7R705_9ACTN</name>
<reference evidence="3" key="1">
    <citation type="submission" date="2024-06" db="EMBL/GenBank/DDBJ databases">
        <title>Micromonospora sp. strain HUAS YX12 genome sequences.</title>
        <authorList>
            <person name="Mo P."/>
        </authorList>
    </citation>
    <scope>NUCLEOTIDE SEQUENCE</scope>
    <source>
        <strain evidence="3">HUAS YX12</strain>
    </source>
</reference>
<organism evidence="3">
    <name type="scientific">Micromonospora sp. HUAS YX12</name>
    <dbReference type="NCBI Taxonomy" id="3156396"/>
    <lineage>
        <taxon>Bacteria</taxon>
        <taxon>Bacillati</taxon>
        <taxon>Actinomycetota</taxon>
        <taxon>Actinomycetes</taxon>
        <taxon>Micromonosporales</taxon>
        <taxon>Micromonosporaceae</taxon>
        <taxon>Micromonospora</taxon>
    </lineage>
</organism>
<dbReference type="EMBL" id="CP157974">
    <property type="protein sequence ID" value="XBT84384.1"/>
    <property type="molecule type" value="Genomic_DNA"/>
</dbReference>
<accession>A0AAU7R705</accession>
<dbReference type="RefSeq" id="WP_244296014.1">
    <property type="nucleotide sequence ID" value="NZ_CP157974.1"/>
</dbReference>
<feature type="compositionally biased region" description="Low complexity" evidence="1">
    <location>
        <begin position="177"/>
        <end position="186"/>
    </location>
</feature>
<evidence type="ECO:0000313" key="3">
    <source>
        <dbReference type="EMBL" id="XBT84384.1"/>
    </source>
</evidence>
<feature type="domain" description="Transposase IS110-like N-terminal" evidence="2">
    <location>
        <begin position="15"/>
        <end position="149"/>
    </location>
</feature>
<dbReference type="PANTHER" id="PTHR33055">
    <property type="entry name" value="TRANSPOSASE FOR INSERTION SEQUENCE ELEMENT IS1111A"/>
    <property type="match status" value="1"/>
</dbReference>
<sequence length="186" mass="19646">MPLALPSASAPVVIAIDPHKASWTAVAVDSRLQPVAAIRVEVNRDGYRQLRRFAGRWPHAVWAVEGAGGLGAALTARLTADDIGVVDVPAKLARRVRMLSTGHGRKTDQADALSVGIAAHTATGPNTAVVDEAIAVLRCLTQSHCSSISSSMSRARRHFSRCRTSSGIPARARRSRTASARSGSPR</sequence>
<evidence type="ECO:0000256" key="1">
    <source>
        <dbReference type="SAM" id="MobiDB-lite"/>
    </source>
</evidence>
<protein>
    <submittedName>
        <fullName evidence="3">Transposase</fullName>
    </submittedName>
</protein>
<dbReference type="GO" id="GO:0006313">
    <property type="term" value="P:DNA transposition"/>
    <property type="evidence" value="ECO:0007669"/>
    <property type="project" value="InterPro"/>
</dbReference>
<dbReference type="AlphaFoldDB" id="A0AAU7R705"/>
<dbReference type="GO" id="GO:0004803">
    <property type="term" value="F:transposase activity"/>
    <property type="evidence" value="ECO:0007669"/>
    <property type="project" value="InterPro"/>
</dbReference>
<dbReference type="InterPro" id="IPR047650">
    <property type="entry name" value="Transpos_IS110"/>
</dbReference>
<evidence type="ECO:0000259" key="2">
    <source>
        <dbReference type="Pfam" id="PF01548"/>
    </source>
</evidence>
<dbReference type="Pfam" id="PF01548">
    <property type="entry name" value="DEDD_Tnp_IS110"/>
    <property type="match status" value="1"/>
</dbReference>
<dbReference type="GO" id="GO:0003677">
    <property type="term" value="F:DNA binding"/>
    <property type="evidence" value="ECO:0007669"/>
    <property type="project" value="InterPro"/>
</dbReference>
<dbReference type="InterPro" id="IPR002525">
    <property type="entry name" value="Transp_IS110-like_N"/>
</dbReference>
<feature type="region of interest" description="Disordered" evidence="1">
    <location>
        <begin position="159"/>
        <end position="186"/>
    </location>
</feature>
<proteinExistence type="predicted"/>